<name>A0A564ZCR0_HYMDI</name>
<protein>
    <submittedName>
        <fullName evidence="2">Uncharacterized protein</fullName>
    </submittedName>
</protein>
<keyword evidence="3" id="KW-1185">Reference proteome</keyword>
<evidence type="ECO:0000256" key="1">
    <source>
        <dbReference type="SAM" id="Phobius"/>
    </source>
</evidence>
<evidence type="ECO:0000313" key="2">
    <source>
        <dbReference type="EMBL" id="VUZ56833.1"/>
    </source>
</evidence>
<dbReference type="AlphaFoldDB" id="A0A564ZCR0"/>
<accession>A0A564ZCR0</accession>
<keyword evidence="1" id="KW-0472">Membrane</keyword>
<reference evidence="2 3" key="1">
    <citation type="submission" date="2019-07" db="EMBL/GenBank/DDBJ databases">
        <authorList>
            <person name="Jastrzebski P J."/>
            <person name="Paukszto L."/>
            <person name="Jastrzebski P J."/>
        </authorList>
    </citation>
    <scope>NUCLEOTIDE SEQUENCE [LARGE SCALE GENOMIC DNA]</scope>
    <source>
        <strain evidence="2 3">WMS-il1</strain>
    </source>
</reference>
<sequence>MIFFSAIIFKLNPCPFAVQTNGHWSAIKAKNLGKSVLLNLFLSQMKRCQKWLHKMWATVHFLIIRILFALKLMFLGVTLISVLLGLFE</sequence>
<keyword evidence="1" id="KW-1133">Transmembrane helix</keyword>
<dbReference type="EMBL" id="CABIJS010000708">
    <property type="protein sequence ID" value="VUZ56833.1"/>
    <property type="molecule type" value="Genomic_DNA"/>
</dbReference>
<gene>
    <name evidence="2" type="ORF">WMSIL1_LOCUS14297</name>
</gene>
<feature type="transmembrane region" description="Helical" evidence="1">
    <location>
        <begin position="62"/>
        <end position="87"/>
    </location>
</feature>
<dbReference type="Proteomes" id="UP000321570">
    <property type="component" value="Unassembled WGS sequence"/>
</dbReference>
<proteinExistence type="predicted"/>
<keyword evidence="1" id="KW-0812">Transmembrane</keyword>
<organism evidence="2 3">
    <name type="scientific">Hymenolepis diminuta</name>
    <name type="common">Rat tapeworm</name>
    <dbReference type="NCBI Taxonomy" id="6216"/>
    <lineage>
        <taxon>Eukaryota</taxon>
        <taxon>Metazoa</taxon>
        <taxon>Spiralia</taxon>
        <taxon>Lophotrochozoa</taxon>
        <taxon>Platyhelminthes</taxon>
        <taxon>Cestoda</taxon>
        <taxon>Eucestoda</taxon>
        <taxon>Cyclophyllidea</taxon>
        <taxon>Hymenolepididae</taxon>
        <taxon>Hymenolepis</taxon>
    </lineage>
</organism>
<evidence type="ECO:0000313" key="3">
    <source>
        <dbReference type="Proteomes" id="UP000321570"/>
    </source>
</evidence>